<accession>A0A0G2E5R7</accession>
<feature type="domain" description="Exoribonuclease phosphorolytic" evidence="2">
    <location>
        <begin position="22"/>
        <end position="150"/>
    </location>
</feature>
<dbReference type="InterPro" id="IPR001247">
    <property type="entry name" value="ExoRNase_PH_dom1"/>
</dbReference>
<gene>
    <name evidence="3" type="ORF">UCRPC4_g05263</name>
</gene>
<dbReference type="GO" id="GO:0000785">
    <property type="term" value="C:chromatin"/>
    <property type="evidence" value="ECO:0007669"/>
    <property type="project" value="EnsemblFungi"/>
</dbReference>
<proteinExistence type="inferred from homology"/>
<dbReference type="GO" id="GO:0034475">
    <property type="term" value="P:U4 snRNA 3'-end processing"/>
    <property type="evidence" value="ECO:0007669"/>
    <property type="project" value="EnsemblFungi"/>
</dbReference>
<organism evidence="3 4">
    <name type="scientific">Phaeomoniella chlamydospora</name>
    <name type="common">Phaeoacremonium chlamydosporum</name>
    <dbReference type="NCBI Taxonomy" id="158046"/>
    <lineage>
        <taxon>Eukaryota</taxon>
        <taxon>Fungi</taxon>
        <taxon>Dikarya</taxon>
        <taxon>Ascomycota</taxon>
        <taxon>Pezizomycotina</taxon>
        <taxon>Eurotiomycetes</taxon>
        <taxon>Chaetothyriomycetidae</taxon>
        <taxon>Phaeomoniellales</taxon>
        <taxon>Phaeomoniellaceae</taxon>
        <taxon>Phaeomoniella</taxon>
    </lineage>
</organism>
<evidence type="ECO:0000259" key="2">
    <source>
        <dbReference type="Pfam" id="PF01138"/>
    </source>
</evidence>
<dbReference type="Proteomes" id="UP000053317">
    <property type="component" value="Unassembled WGS sequence"/>
</dbReference>
<evidence type="ECO:0000313" key="4">
    <source>
        <dbReference type="Proteomes" id="UP000053317"/>
    </source>
</evidence>
<keyword evidence="3" id="KW-0269">Exonuclease</keyword>
<dbReference type="GO" id="GO:0005730">
    <property type="term" value="C:nucleolus"/>
    <property type="evidence" value="ECO:0007669"/>
    <property type="project" value="EnsemblFungi"/>
</dbReference>
<keyword evidence="4" id="KW-1185">Reference proteome</keyword>
<dbReference type="AlphaFoldDB" id="A0A0G2E5R7"/>
<comment type="similarity">
    <text evidence="1">Belongs to the RNase PH family.</text>
</comment>
<evidence type="ECO:0000313" key="3">
    <source>
        <dbReference type="EMBL" id="KKY18059.1"/>
    </source>
</evidence>
<dbReference type="InterPro" id="IPR050080">
    <property type="entry name" value="RNase_PH"/>
</dbReference>
<dbReference type="GO" id="GO:0016075">
    <property type="term" value="P:rRNA catabolic process"/>
    <property type="evidence" value="ECO:0007669"/>
    <property type="project" value="EnsemblFungi"/>
</dbReference>
<dbReference type="GO" id="GO:0030847">
    <property type="term" value="P:termination of RNA polymerase II transcription, exosome-dependent"/>
    <property type="evidence" value="ECO:0007669"/>
    <property type="project" value="EnsemblFungi"/>
</dbReference>
<dbReference type="InterPro" id="IPR027408">
    <property type="entry name" value="PNPase/RNase_PH_dom_sf"/>
</dbReference>
<dbReference type="OrthoDB" id="437922at2759"/>
<keyword evidence="3" id="KW-0378">Hydrolase</keyword>
<dbReference type="SUPFAM" id="SSF54211">
    <property type="entry name" value="Ribosomal protein S5 domain 2-like"/>
    <property type="match status" value="1"/>
</dbReference>
<dbReference type="GO" id="GO:0034476">
    <property type="term" value="P:U5 snRNA 3'-end processing"/>
    <property type="evidence" value="ECO:0007669"/>
    <property type="project" value="EnsemblFungi"/>
</dbReference>
<evidence type="ECO:0000256" key="1">
    <source>
        <dbReference type="ARBA" id="ARBA00006678"/>
    </source>
</evidence>
<dbReference type="GO" id="GO:0000176">
    <property type="term" value="C:nuclear exosome (RNase complex)"/>
    <property type="evidence" value="ECO:0007669"/>
    <property type="project" value="EnsemblFungi"/>
</dbReference>
<reference evidence="3 4" key="2">
    <citation type="submission" date="2015-05" db="EMBL/GenBank/DDBJ databases">
        <authorList>
            <person name="Morales-Cruz A."/>
            <person name="Amrine K.C."/>
            <person name="Cantu D."/>
        </authorList>
    </citation>
    <scope>NUCLEOTIDE SEQUENCE [LARGE SCALE GENOMIC DNA]</scope>
    <source>
        <strain evidence="3">UCRPC4</strain>
    </source>
</reference>
<keyword evidence="3" id="KW-0540">Nuclease</keyword>
<dbReference type="EMBL" id="LCWF01000133">
    <property type="protein sequence ID" value="KKY18059.1"/>
    <property type="molecule type" value="Genomic_DNA"/>
</dbReference>
<dbReference type="GO" id="GO:0070478">
    <property type="term" value="P:nuclear-transcribed mRNA catabolic process, 3'-5' exonucleolytic nonsense-mediated decay"/>
    <property type="evidence" value="ECO:0007669"/>
    <property type="project" value="EnsemblFungi"/>
</dbReference>
<comment type="caution">
    <text evidence="3">The sequence shown here is derived from an EMBL/GenBank/DDBJ whole genome shotgun (WGS) entry which is preliminary data.</text>
</comment>
<dbReference type="GO" id="GO:0071031">
    <property type="term" value="P:nuclear mRNA surveillance of mRNA 3'-end processing"/>
    <property type="evidence" value="ECO:0007669"/>
    <property type="project" value="EnsemblFungi"/>
</dbReference>
<dbReference type="Gene3D" id="3.30.230.70">
    <property type="entry name" value="GHMP Kinase, N-terminal domain"/>
    <property type="match status" value="1"/>
</dbReference>
<dbReference type="SUPFAM" id="SSF55666">
    <property type="entry name" value="Ribonuclease PH domain 2-like"/>
    <property type="match status" value="1"/>
</dbReference>
<dbReference type="GO" id="GO:0034473">
    <property type="term" value="P:U1 snRNA 3'-end processing"/>
    <property type="evidence" value="ECO:0007669"/>
    <property type="project" value="EnsemblFungi"/>
</dbReference>
<dbReference type="PANTHER" id="PTHR11953:SF0">
    <property type="entry name" value="EXOSOME COMPLEX COMPONENT RRP41"/>
    <property type="match status" value="1"/>
</dbReference>
<dbReference type="Pfam" id="PF01138">
    <property type="entry name" value="RNase_PH"/>
    <property type="match status" value="1"/>
</dbReference>
<dbReference type="GO" id="GO:0000177">
    <property type="term" value="C:cytoplasmic exosome (RNase complex)"/>
    <property type="evidence" value="ECO:0007669"/>
    <property type="project" value="EnsemblFungi"/>
</dbReference>
<dbReference type="GO" id="GO:0004527">
    <property type="term" value="F:exonuclease activity"/>
    <property type="evidence" value="ECO:0007669"/>
    <property type="project" value="UniProtKB-KW"/>
</dbReference>
<protein>
    <submittedName>
        <fullName evidence="3">Putative exosome complex exonuclease rrp41</fullName>
    </submittedName>
</protein>
<dbReference type="InterPro" id="IPR036345">
    <property type="entry name" value="ExoRNase_PH_dom2_sf"/>
</dbReference>
<name>A0A0G2E5R7_PHACM</name>
<dbReference type="InterPro" id="IPR020568">
    <property type="entry name" value="Ribosomal_Su5_D2-typ_SF"/>
</dbReference>
<reference evidence="3 4" key="1">
    <citation type="submission" date="2015-05" db="EMBL/GenBank/DDBJ databases">
        <title>Distinctive expansion of gene families associated with plant cell wall degradation and secondary metabolism in the genomes of grapevine trunk pathogens.</title>
        <authorList>
            <person name="Lawrence D.P."/>
            <person name="Travadon R."/>
            <person name="Rolshausen P.E."/>
            <person name="Baumgartner K."/>
        </authorList>
    </citation>
    <scope>NUCLEOTIDE SEQUENCE [LARGE SCALE GENOMIC DNA]</scope>
    <source>
        <strain evidence="3">UCRPC4</strain>
    </source>
</reference>
<dbReference type="GO" id="GO:0003723">
    <property type="term" value="F:RNA binding"/>
    <property type="evidence" value="ECO:0007669"/>
    <property type="project" value="TreeGrafter"/>
</dbReference>
<dbReference type="PANTHER" id="PTHR11953">
    <property type="entry name" value="EXOSOME COMPLEX COMPONENT"/>
    <property type="match status" value="1"/>
</dbReference>
<dbReference type="GO" id="GO:0000467">
    <property type="term" value="P:exonucleolytic trimming to generate mature 3'-end of 5.8S rRNA from tricistronic rRNA transcript (SSU-rRNA, 5.8S rRNA, LSU-rRNA)"/>
    <property type="evidence" value="ECO:0007669"/>
    <property type="project" value="EnsemblFungi"/>
</dbReference>
<dbReference type="GO" id="GO:0071038">
    <property type="term" value="P:TRAMP-dependent tRNA surveillance pathway"/>
    <property type="evidence" value="ECO:0007669"/>
    <property type="project" value="EnsemblFungi"/>
</dbReference>
<dbReference type="GO" id="GO:0071039">
    <property type="term" value="P:nuclear polyadenylation-dependent CUT catabolic process"/>
    <property type="evidence" value="ECO:0007669"/>
    <property type="project" value="EnsemblFungi"/>
</dbReference>
<dbReference type="GO" id="GO:0071051">
    <property type="term" value="P:poly(A)-dependent snoRNA 3'-end processing"/>
    <property type="evidence" value="ECO:0007669"/>
    <property type="project" value="EnsemblFungi"/>
</dbReference>
<sequence>MPLDTPLYALTLLRPDGRRWNELRRVNGSISTQPAADGSSLFCIGNTVVVGRVAGPGEGKGQRDNANAIVDVEITIAPFAQADRRRRTKGDKRVQELQAIIASAFQTHLFTHLYPRSTVSINLHILSLDGSLLAACLNACTLALIDAGVPMPSYLAAVTSGIIPSNAESGKSTANEPVLDLSGQEELEIPFLTIATVTGTNGQEDKVSILFMESRCQISGETGNNIESMIAVGIDGAKRIRGILDDVVRDQGKRTLRGRHGH</sequence>